<dbReference type="InterPro" id="IPR024766">
    <property type="entry name" value="Znf_RING_H2"/>
</dbReference>
<evidence type="ECO:0000256" key="14">
    <source>
        <dbReference type="PROSITE-ProRule" id="PRU00175"/>
    </source>
</evidence>
<evidence type="ECO:0000256" key="16">
    <source>
        <dbReference type="SAM" id="Phobius"/>
    </source>
</evidence>
<dbReference type="Gene3D" id="3.30.40.10">
    <property type="entry name" value="Zinc/RING finger domain, C3HC4 (zinc finger)"/>
    <property type="match status" value="1"/>
</dbReference>
<keyword evidence="8 17" id="KW-0732">Signal</keyword>
<keyword evidence="12 16" id="KW-1133">Transmembrane helix</keyword>
<evidence type="ECO:0000256" key="2">
    <source>
        <dbReference type="ARBA" id="ARBA00004127"/>
    </source>
</evidence>
<dbReference type="STRING" id="45354.A0A1L0DEW0"/>
<evidence type="ECO:0000256" key="10">
    <source>
        <dbReference type="ARBA" id="ARBA00022786"/>
    </source>
</evidence>
<evidence type="ECO:0000256" key="15">
    <source>
        <dbReference type="SAM" id="MobiDB-lite"/>
    </source>
</evidence>
<feature type="transmembrane region" description="Helical" evidence="16">
    <location>
        <begin position="657"/>
        <end position="675"/>
    </location>
</feature>
<evidence type="ECO:0000256" key="3">
    <source>
        <dbReference type="ARBA" id="ARBA00004906"/>
    </source>
</evidence>
<keyword evidence="7" id="KW-0479">Metal-binding</keyword>
<evidence type="ECO:0000256" key="5">
    <source>
        <dbReference type="ARBA" id="ARBA00022679"/>
    </source>
</evidence>
<evidence type="ECO:0000256" key="7">
    <source>
        <dbReference type="ARBA" id="ARBA00022723"/>
    </source>
</evidence>
<dbReference type="Pfam" id="PF11145">
    <property type="entry name" value="DUF2921"/>
    <property type="match status" value="2"/>
</dbReference>
<dbReference type="SUPFAM" id="SSF57850">
    <property type="entry name" value="RING/U-box"/>
    <property type="match status" value="1"/>
</dbReference>
<dbReference type="InterPro" id="IPR021319">
    <property type="entry name" value="DUF2921"/>
</dbReference>
<keyword evidence="13 16" id="KW-0472">Membrane</keyword>
<feature type="transmembrane region" description="Helical" evidence="16">
    <location>
        <begin position="623"/>
        <end position="642"/>
    </location>
</feature>
<evidence type="ECO:0000313" key="19">
    <source>
        <dbReference type="EMBL" id="SGZ55076.1"/>
    </source>
</evidence>
<proteinExistence type="predicted"/>
<dbReference type="Pfam" id="PF12678">
    <property type="entry name" value="zf-rbx1"/>
    <property type="match status" value="1"/>
</dbReference>
<evidence type="ECO:0000256" key="6">
    <source>
        <dbReference type="ARBA" id="ARBA00022692"/>
    </source>
</evidence>
<keyword evidence="20" id="KW-1185">Reference proteome</keyword>
<dbReference type="GO" id="GO:0043161">
    <property type="term" value="P:proteasome-mediated ubiquitin-dependent protein catabolic process"/>
    <property type="evidence" value="ECO:0007669"/>
    <property type="project" value="TreeGrafter"/>
</dbReference>
<dbReference type="Proteomes" id="UP000182334">
    <property type="component" value="Chromosome V"/>
</dbReference>
<evidence type="ECO:0000259" key="18">
    <source>
        <dbReference type="PROSITE" id="PS50089"/>
    </source>
</evidence>
<feature type="compositionally biased region" description="Low complexity" evidence="15">
    <location>
        <begin position="516"/>
        <end position="527"/>
    </location>
</feature>
<organism evidence="19 20">
    <name type="scientific">Sungouiella intermedia</name>
    <dbReference type="NCBI Taxonomy" id="45354"/>
    <lineage>
        <taxon>Eukaryota</taxon>
        <taxon>Fungi</taxon>
        <taxon>Dikarya</taxon>
        <taxon>Ascomycota</taxon>
        <taxon>Saccharomycotina</taxon>
        <taxon>Pichiomycetes</taxon>
        <taxon>Metschnikowiaceae</taxon>
        <taxon>Sungouiella</taxon>
    </lineage>
</organism>
<dbReference type="EMBL" id="LT635760">
    <property type="protein sequence ID" value="SGZ55076.1"/>
    <property type="molecule type" value="Genomic_DNA"/>
</dbReference>
<feature type="transmembrane region" description="Helical" evidence="16">
    <location>
        <begin position="404"/>
        <end position="421"/>
    </location>
</feature>
<evidence type="ECO:0000256" key="4">
    <source>
        <dbReference type="ARBA" id="ARBA00012483"/>
    </source>
</evidence>
<keyword evidence="5" id="KW-0808">Transferase</keyword>
<evidence type="ECO:0000256" key="11">
    <source>
        <dbReference type="ARBA" id="ARBA00022833"/>
    </source>
</evidence>
<dbReference type="SMART" id="SM00184">
    <property type="entry name" value="RING"/>
    <property type="match status" value="1"/>
</dbReference>
<feature type="signal peptide" evidence="17">
    <location>
        <begin position="1"/>
        <end position="27"/>
    </location>
</feature>
<evidence type="ECO:0000256" key="1">
    <source>
        <dbReference type="ARBA" id="ARBA00000900"/>
    </source>
</evidence>
<comment type="pathway">
    <text evidence="3">Protein modification; protein ubiquitination.</text>
</comment>
<feature type="transmembrane region" description="Helical" evidence="16">
    <location>
        <begin position="464"/>
        <end position="482"/>
    </location>
</feature>
<evidence type="ECO:0000256" key="9">
    <source>
        <dbReference type="ARBA" id="ARBA00022771"/>
    </source>
</evidence>
<feature type="region of interest" description="Disordered" evidence="15">
    <location>
        <begin position="512"/>
        <end position="555"/>
    </location>
</feature>
<dbReference type="PROSITE" id="PS50089">
    <property type="entry name" value="ZF_RING_2"/>
    <property type="match status" value="1"/>
</dbReference>
<keyword evidence="6 16" id="KW-0812">Transmembrane</keyword>
<feature type="compositionally biased region" description="Low complexity" evidence="15">
    <location>
        <begin position="534"/>
        <end position="547"/>
    </location>
</feature>
<dbReference type="EC" id="2.3.2.27" evidence="4"/>
<dbReference type="GO" id="GO:0012505">
    <property type="term" value="C:endomembrane system"/>
    <property type="evidence" value="ECO:0007669"/>
    <property type="project" value="UniProtKB-SubCell"/>
</dbReference>
<dbReference type="UniPathway" id="UPA00143"/>
<evidence type="ECO:0000256" key="8">
    <source>
        <dbReference type="ARBA" id="ARBA00022729"/>
    </source>
</evidence>
<dbReference type="InterPro" id="IPR001841">
    <property type="entry name" value="Znf_RING"/>
</dbReference>
<evidence type="ECO:0000256" key="12">
    <source>
        <dbReference type="ARBA" id="ARBA00022989"/>
    </source>
</evidence>
<feature type="chain" id="PRO_5012069114" description="RING-type E3 ubiquitin transferase" evidence="17">
    <location>
        <begin position="28"/>
        <end position="797"/>
    </location>
</feature>
<feature type="domain" description="RING-type" evidence="18">
    <location>
        <begin position="733"/>
        <end position="791"/>
    </location>
</feature>
<dbReference type="PANTHER" id="PTHR22763">
    <property type="entry name" value="RING ZINC FINGER PROTEIN"/>
    <property type="match status" value="1"/>
</dbReference>
<accession>A0A1L0DEW0</accession>
<evidence type="ECO:0000256" key="13">
    <source>
        <dbReference type="ARBA" id="ARBA00023136"/>
    </source>
</evidence>
<feature type="transmembrane region" description="Helical" evidence="16">
    <location>
        <begin position="433"/>
        <end position="457"/>
    </location>
</feature>
<comment type="catalytic activity">
    <reaction evidence="1">
        <text>S-ubiquitinyl-[E2 ubiquitin-conjugating enzyme]-L-cysteine + [acceptor protein]-L-lysine = [E2 ubiquitin-conjugating enzyme]-L-cysteine + N(6)-ubiquitinyl-[acceptor protein]-L-lysine.</text>
        <dbReference type="EC" id="2.3.2.27"/>
    </reaction>
</comment>
<reference evidence="19 20" key="1">
    <citation type="submission" date="2016-10" db="EMBL/GenBank/DDBJ databases">
        <authorList>
            <person name="de Groot N.N."/>
        </authorList>
    </citation>
    <scope>NUCLEOTIDE SEQUENCE [LARGE SCALE GENOMIC DNA]</scope>
    <source>
        <strain evidence="19 20">CBS 141442</strain>
    </source>
</reference>
<name>A0A1L0DEW0_9ASCO</name>
<dbReference type="GO" id="GO:0061630">
    <property type="term" value="F:ubiquitin protein ligase activity"/>
    <property type="evidence" value="ECO:0007669"/>
    <property type="project" value="UniProtKB-EC"/>
</dbReference>
<evidence type="ECO:0000256" key="17">
    <source>
        <dbReference type="SAM" id="SignalP"/>
    </source>
</evidence>
<dbReference type="GO" id="GO:0008270">
    <property type="term" value="F:zinc ion binding"/>
    <property type="evidence" value="ECO:0007669"/>
    <property type="project" value="UniProtKB-KW"/>
</dbReference>
<keyword evidence="11" id="KW-0862">Zinc</keyword>
<dbReference type="GO" id="GO:0044695">
    <property type="term" value="C:Dsc E3 ubiquitin ligase complex"/>
    <property type="evidence" value="ECO:0007669"/>
    <property type="project" value="TreeGrafter"/>
</dbReference>
<dbReference type="AlphaFoldDB" id="A0A1L0DEW0"/>
<sequence length="797" mass="90991">MDRQTFMIIMIMMIFIMMPKGPDEATGDKDREVLQLYKDKLVQSKNEQAKAEYYLGYGDLPGLRLSYQDNLDHRNVSDWPFREYSPEHPFSDSQKDTMLPDEVTERIKTFWGNNPVEPSGKAYHLNISGDIHGEFEVWKPKQKIVPFPLELPDYLRDYYNYYRREKYEDEKQKYELDPENNSPPEEYDTIVDKVGNITTYNHGLVLVSINSLSDAYPDLNVEQHNLGVEKDTVLVVVEVTLKNHSESDIHRLRMLGVYYQNTGSLAAITNSGKFRGNYALPHFGFTENNFNVTKLLVSRLLEVTNIQKDVTMDDINRSIEKADGQCELVSYIQFEKTQYTQSQLRYIDLELALPQGLPLPKTIPPLEISNALLYSPDCGILFENKPSAAFVGERVEVTTKKLRNVLICVLLLVLLELKLIMKQTKQCHTPSQLSNVSTICIGMLSFYDLIVMVLSVITLWRKELYLLCTCIGVFSGFLYYLFEVRYLLTISATQANERGTTWWEILRGASPETQQAPTEGTATEGNATMGGTGNTTTPPTTTAAEPTQANLPTPQATEESSLFVGYAFTGFMLSCIVAYMILVAAEWRTSVRRVVEYSGVLLINSYWIPQFFRNTLKNRSRTFLWEFVLGTSLVRMIPVLYLCLNASNPFRHARDPYLVYALSCWLLVQILLLYLQSRLGARFWVNDRWLPEQYNYHPVMLISDLESGFASDILANMKPHSAGSNVSICEVDCAICMSSLSIPVLATADTKEKRSYEQMMKEVLVTPCHHIFHASCLENWMIYKLQCPVCRCALPPV</sequence>
<evidence type="ECO:0000313" key="20">
    <source>
        <dbReference type="Proteomes" id="UP000182334"/>
    </source>
</evidence>
<dbReference type="PANTHER" id="PTHR22763:SF162">
    <property type="entry name" value="TRANSMEMBRANE E3 UBIQUITIN-PROTEIN LIGASE 1"/>
    <property type="match status" value="1"/>
</dbReference>
<dbReference type="OrthoDB" id="9984778at2759"/>
<gene>
    <name evidence="19" type="ORF">SAMEA4029010_CIC11G00000001813</name>
</gene>
<feature type="transmembrane region" description="Helical" evidence="16">
    <location>
        <begin position="563"/>
        <end position="585"/>
    </location>
</feature>
<keyword evidence="10" id="KW-0833">Ubl conjugation pathway</keyword>
<dbReference type="InterPro" id="IPR050731">
    <property type="entry name" value="HRD1_E3_ubiq-ligases"/>
</dbReference>
<dbReference type="GO" id="GO:0016567">
    <property type="term" value="P:protein ubiquitination"/>
    <property type="evidence" value="ECO:0007669"/>
    <property type="project" value="UniProtKB-UniPathway"/>
</dbReference>
<protein>
    <recommendedName>
        <fullName evidence="4">RING-type E3 ubiquitin transferase</fullName>
        <ecNumber evidence="4">2.3.2.27</ecNumber>
    </recommendedName>
</protein>
<comment type="subcellular location">
    <subcellularLocation>
        <location evidence="2">Endomembrane system</location>
        <topology evidence="2">Multi-pass membrane protein</topology>
    </subcellularLocation>
</comment>
<dbReference type="InterPro" id="IPR013083">
    <property type="entry name" value="Znf_RING/FYVE/PHD"/>
</dbReference>
<keyword evidence="9 14" id="KW-0863">Zinc-finger</keyword>